<sequence length="60" mass="6667">MGFDLVLDEVKECETSSVPDRREMGILNISETGIVSCNGGRKYDVILAPAHHTHQVDLLR</sequence>
<evidence type="ECO:0000313" key="2">
    <source>
        <dbReference type="Proteomes" id="UP000436822"/>
    </source>
</evidence>
<dbReference type="AlphaFoldDB" id="A0A6N6JAS8"/>
<dbReference type="Proteomes" id="UP000436822">
    <property type="component" value="Unassembled WGS sequence"/>
</dbReference>
<protein>
    <submittedName>
        <fullName evidence="1">Uncharacterized protein</fullName>
    </submittedName>
</protein>
<accession>A0A6N6JAS8</accession>
<proteinExistence type="predicted"/>
<evidence type="ECO:0000313" key="1">
    <source>
        <dbReference type="EMBL" id="GFE63236.1"/>
    </source>
</evidence>
<keyword evidence="2" id="KW-1185">Reference proteome</keyword>
<organism evidence="1 2">
    <name type="scientific">Litoreibacter roseus</name>
    <dbReference type="NCBI Taxonomy" id="2601869"/>
    <lineage>
        <taxon>Bacteria</taxon>
        <taxon>Pseudomonadati</taxon>
        <taxon>Pseudomonadota</taxon>
        <taxon>Alphaproteobacteria</taxon>
        <taxon>Rhodobacterales</taxon>
        <taxon>Roseobacteraceae</taxon>
        <taxon>Litoreibacter</taxon>
    </lineage>
</organism>
<comment type="caution">
    <text evidence="1">The sequence shown here is derived from an EMBL/GenBank/DDBJ whole genome shotgun (WGS) entry which is preliminary data.</text>
</comment>
<dbReference type="EMBL" id="BLJE01000001">
    <property type="protein sequence ID" value="GFE63236.1"/>
    <property type="molecule type" value="Genomic_DNA"/>
</dbReference>
<gene>
    <name evidence="1" type="ORF">KIN_03100</name>
</gene>
<reference evidence="1 2" key="1">
    <citation type="submission" date="2019-12" db="EMBL/GenBank/DDBJ databases">
        <title>Litoreibacter badius sp. nov., a novel bacteriochlorophyll a-containing bacterium in the genus Litoreibacter.</title>
        <authorList>
            <person name="Kanamuro M."/>
            <person name="Takabe Y."/>
            <person name="Mori K."/>
            <person name="Takaichi S."/>
            <person name="Hanada S."/>
        </authorList>
    </citation>
    <scope>NUCLEOTIDE SEQUENCE [LARGE SCALE GENOMIC DNA]</scope>
    <source>
        <strain evidence="1 2">K6</strain>
    </source>
</reference>
<name>A0A6N6JAS8_9RHOB</name>